<sequence>MDPLGAPSQFVDVDTLPSWGDSCQDELNSSDTTAEIFQEDTVRSPFLYNKDVNGKVMKMQNASRYRTNKSTTCLLCFVLFFTECLAFLTQGTYQKLLPLYFPRSLKEENRSLPYLPADIGNAEGEPVVPERQIRISEKPGAPEDNQEEEDEGLGVDLSFIGSHAFARMEGDIDKQRKLILQGQLSEAALQKQHQRNYNRWLCQARSEDLSDIASLKALYQTGVDNCGRTVMVVVGRNIPVTLIDMDKALLYFIHVMDHIAVKEYVLVYFHTLTSEYNHLDSDFLKKLYDVVDVKYKRNLKAVYFVHPTFRSKVSTWFFTTFSVSGLKDKIHHVDSLHQLFSAISPEQIDFPPFVLEYDARVRSTRSSPTPGMVY</sequence>
<dbReference type="GeneTree" id="ENSGT00940000156336"/>
<dbReference type="CDD" id="cd00170">
    <property type="entry name" value="SEC14"/>
    <property type="match status" value="1"/>
</dbReference>
<reference evidence="2" key="3">
    <citation type="submission" date="2025-08" db="UniProtKB">
        <authorList>
            <consortium name="Ensembl"/>
        </authorList>
    </citation>
    <scope>IDENTIFICATION</scope>
</reference>
<dbReference type="GO" id="GO:0005737">
    <property type="term" value="C:cytoplasm"/>
    <property type="evidence" value="ECO:0000318"/>
    <property type="project" value="GO_Central"/>
</dbReference>
<dbReference type="eggNOG" id="KOG2633">
    <property type="taxonomic scope" value="Eukaryota"/>
</dbReference>
<protein>
    <recommendedName>
        <fullName evidence="1">CRAL-TRIO domain-containing protein</fullName>
    </recommendedName>
</protein>
<dbReference type="PANTHER" id="PTHR48411">
    <property type="entry name" value="OS01G0948300 PROTEIN"/>
    <property type="match status" value="1"/>
</dbReference>
<evidence type="ECO:0000259" key="1">
    <source>
        <dbReference type="SMART" id="SM00516"/>
    </source>
</evidence>
<dbReference type="Gene3D" id="3.40.525.10">
    <property type="entry name" value="CRAL-TRIO lipid binding domain"/>
    <property type="match status" value="1"/>
</dbReference>
<dbReference type="EMBL" id="CABD030005600">
    <property type="status" value="NOT_ANNOTATED_CDS"/>
    <property type="molecule type" value="Genomic_DNA"/>
</dbReference>
<reference evidence="2 3" key="2">
    <citation type="journal article" date="2012" name="Nature">
        <title>Insights into hominid evolution from the gorilla genome sequence.</title>
        <authorList>
            <person name="Scally A."/>
            <person name="Dutheil J.Y."/>
            <person name="Hillier L.W."/>
            <person name="Jordan G.E."/>
            <person name="Goodhead I."/>
            <person name="Herrero J."/>
            <person name="Hobolth A."/>
            <person name="Lappalainen T."/>
            <person name="Mailund T."/>
            <person name="Marques-Bonet T."/>
            <person name="McCarthy S."/>
            <person name="Montgomery S.H."/>
            <person name="Schwalie P.C."/>
            <person name="Tang Y.A."/>
            <person name="Ward M.C."/>
            <person name="Xue Y."/>
            <person name="Yngvadottir B."/>
            <person name="Alkan C."/>
            <person name="Andersen L.N."/>
            <person name="Ayub Q."/>
            <person name="Ball E.V."/>
            <person name="Beal K."/>
            <person name="Bradley B.J."/>
            <person name="Chen Y."/>
            <person name="Clee C.M."/>
            <person name="Fitzgerald S."/>
            <person name="Graves T.A."/>
            <person name="Gu Y."/>
            <person name="Heath P."/>
            <person name="Heger A."/>
            <person name="Karakoc E."/>
            <person name="Kolb-Kokocinski A."/>
            <person name="Laird G.K."/>
            <person name="Lunter G."/>
            <person name="Meader S."/>
            <person name="Mort M."/>
            <person name="Mullikin J.C."/>
            <person name="Munch K."/>
            <person name="O'Connor T.D."/>
            <person name="Phillips A.D."/>
            <person name="Prado-Martinez J."/>
            <person name="Rogers A.S."/>
            <person name="Sajjadian S."/>
            <person name="Schmidt D."/>
            <person name="Shaw K."/>
            <person name="Simpson J.T."/>
            <person name="Stenson P.D."/>
            <person name="Turner D.J."/>
            <person name="Vigilant L."/>
            <person name="Vilella A.J."/>
            <person name="Whitener W."/>
            <person name="Zhu B."/>
            <person name="Cooper D.N."/>
            <person name="de Jong P."/>
            <person name="Dermitzakis E.T."/>
            <person name="Eichler E.E."/>
            <person name="Flicek P."/>
            <person name="Goldman N."/>
            <person name="Mundy N.I."/>
            <person name="Ning Z."/>
            <person name="Odom D.T."/>
            <person name="Ponting C.P."/>
            <person name="Quail M.A."/>
            <person name="Ryder O.A."/>
            <person name="Searle S.M."/>
            <person name="Warren W.C."/>
            <person name="Wilson R.K."/>
            <person name="Schierup M.H."/>
            <person name="Rogers J."/>
            <person name="Tyler-Smith C."/>
            <person name="Durbin R."/>
        </authorList>
    </citation>
    <scope>NUCLEOTIDE SEQUENCE [LARGE SCALE GENOMIC DNA]</scope>
</reference>
<dbReference type="Gene3D" id="3.40.220.10">
    <property type="entry name" value="Leucine Aminopeptidase, subunit E, domain 1"/>
    <property type="match status" value="1"/>
</dbReference>
<dbReference type="InterPro" id="IPR036865">
    <property type="entry name" value="CRAL-TRIO_dom_sf"/>
</dbReference>
<gene>
    <name evidence="2" type="primary">GDAP2</name>
</gene>
<dbReference type="STRING" id="9593.ENSGGOP00000006756"/>
<dbReference type="GO" id="GO:2001136">
    <property type="term" value="P:negative regulation of endocytic recycling"/>
    <property type="evidence" value="ECO:0000318"/>
    <property type="project" value="GO_Central"/>
</dbReference>
<evidence type="ECO:0000313" key="2">
    <source>
        <dbReference type="Ensembl" id="ENSGGOP00000006756.3"/>
    </source>
</evidence>
<proteinExistence type="predicted"/>
<dbReference type="InterPro" id="IPR043472">
    <property type="entry name" value="Macro_dom-like"/>
</dbReference>
<dbReference type="Bgee" id="ENSGGOG00000006897">
    <property type="expression patterns" value="Expressed in liver and 6 other cell types or tissues"/>
</dbReference>
<keyword evidence="3" id="KW-1185">Reference proteome</keyword>
<dbReference type="InParanoid" id="G3QVI5"/>
<feature type="domain" description="CRAL-TRIO" evidence="1">
    <location>
        <begin position="211"/>
        <end position="359"/>
    </location>
</feature>
<dbReference type="Ensembl" id="ENSGGOT00000006933.3">
    <property type="protein sequence ID" value="ENSGGOP00000006756.3"/>
    <property type="gene ID" value="ENSGGOG00000006897.3"/>
</dbReference>
<dbReference type="AlphaFoldDB" id="G3QVI5"/>
<dbReference type="InterPro" id="IPR001251">
    <property type="entry name" value="CRAL-TRIO_dom"/>
</dbReference>
<reference evidence="3" key="1">
    <citation type="submission" date="2011-05" db="EMBL/GenBank/DDBJ databases">
        <title>Insights into the evolution of the great apes provided by the gorilla genome.</title>
        <authorList>
            <person name="Scally A."/>
        </authorList>
    </citation>
    <scope>NUCLEOTIDE SEQUENCE [LARGE SCALE GENOMIC DNA]</scope>
</reference>
<reference evidence="2" key="4">
    <citation type="submission" date="2025-09" db="UniProtKB">
        <authorList>
            <consortium name="Ensembl"/>
        </authorList>
    </citation>
    <scope>IDENTIFICATION</scope>
</reference>
<dbReference type="PANTHER" id="PTHR48411:SF1">
    <property type="entry name" value="OS01G0948300 PROTEIN"/>
    <property type="match status" value="1"/>
</dbReference>
<dbReference type="GO" id="GO:0005096">
    <property type="term" value="F:GTPase activator activity"/>
    <property type="evidence" value="ECO:0000318"/>
    <property type="project" value="GO_Central"/>
</dbReference>
<dbReference type="FunCoup" id="G3QVI5">
    <property type="interactions" value="1151"/>
</dbReference>
<dbReference type="SUPFAM" id="SSF52087">
    <property type="entry name" value="CRAL/TRIO domain"/>
    <property type="match status" value="1"/>
</dbReference>
<dbReference type="Proteomes" id="UP000001519">
    <property type="component" value="Chromosome 1"/>
</dbReference>
<name>G3QVI5_GORGO</name>
<dbReference type="Pfam" id="PF13716">
    <property type="entry name" value="CRAL_TRIO_2"/>
    <property type="match status" value="1"/>
</dbReference>
<organism evidence="2 3">
    <name type="scientific">Gorilla gorilla gorilla</name>
    <name type="common">Western lowland gorilla</name>
    <dbReference type="NCBI Taxonomy" id="9595"/>
    <lineage>
        <taxon>Eukaryota</taxon>
        <taxon>Metazoa</taxon>
        <taxon>Chordata</taxon>
        <taxon>Craniata</taxon>
        <taxon>Vertebrata</taxon>
        <taxon>Euteleostomi</taxon>
        <taxon>Mammalia</taxon>
        <taxon>Eutheria</taxon>
        <taxon>Euarchontoglires</taxon>
        <taxon>Primates</taxon>
        <taxon>Haplorrhini</taxon>
        <taxon>Catarrhini</taxon>
        <taxon>Hominidae</taxon>
        <taxon>Gorilla</taxon>
    </lineage>
</organism>
<dbReference type="HOGENOM" id="CLU_026877_0_0_1"/>
<dbReference type="GO" id="GO:0032526">
    <property type="term" value="P:response to retinoic acid"/>
    <property type="evidence" value="ECO:0007669"/>
    <property type="project" value="Ensembl"/>
</dbReference>
<dbReference type="OMA" id="FTECLAF"/>
<evidence type="ECO:0000313" key="3">
    <source>
        <dbReference type="Proteomes" id="UP000001519"/>
    </source>
</evidence>
<dbReference type="SMART" id="SM00516">
    <property type="entry name" value="SEC14"/>
    <property type="match status" value="1"/>
</dbReference>
<accession>G3QVI5</accession>
<dbReference type="GO" id="GO:0007264">
    <property type="term" value="P:small GTPase-mediated signal transduction"/>
    <property type="evidence" value="ECO:0000318"/>
    <property type="project" value="GO_Central"/>
</dbReference>